<dbReference type="Proteomes" id="UP000015104">
    <property type="component" value="Unassembled WGS sequence"/>
</dbReference>
<reference evidence="2" key="2">
    <citation type="submission" date="2015-06" db="UniProtKB">
        <authorList>
            <consortium name="EnsemblMetazoa"/>
        </authorList>
    </citation>
    <scope>IDENTIFICATION</scope>
</reference>
<reference evidence="3" key="1">
    <citation type="submission" date="2011-08" db="EMBL/GenBank/DDBJ databases">
        <authorList>
            <person name="Rombauts S."/>
        </authorList>
    </citation>
    <scope>NUCLEOTIDE SEQUENCE</scope>
    <source>
        <strain evidence="3">London</strain>
    </source>
</reference>
<dbReference type="InterPro" id="IPR032675">
    <property type="entry name" value="LRR_dom_sf"/>
</dbReference>
<dbReference type="PANTHER" id="PTHR38926">
    <property type="entry name" value="F-BOX DOMAIN CONTAINING PROTEIN, EXPRESSED"/>
    <property type="match status" value="1"/>
</dbReference>
<dbReference type="Pfam" id="PF12937">
    <property type="entry name" value="F-box-like"/>
    <property type="match status" value="1"/>
</dbReference>
<name>T1K4C4_TETUR</name>
<dbReference type="SUPFAM" id="SSF52047">
    <property type="entry name" value="RNI-like"/>
    <property type="match status" value="1"/>
</dbReference>
<proteinExistence type="predicted"/>
<evidence type="ECO:0000313" key="2">
    <source>
        <dbReference type="EnsemblMetazoa" id="tetur05g02100.1"/>
    </source>
</evidence>
<dbReference type="PANTHER" id="PTHR38926:SF5">
    <property type="entry name" value="F-BOX AND LEUCINE-RICH REPEAT PROTEIN 6"/>
    <property type="match status" value="1"/>
</dbReference>
<evidence type="ECO:0000313" key="3">
    <source>
        <dbReference type="Proteomes" id="UP000015104"/>
    </source>
</evidence>
<dbReference type="HOGENOM" id="CLU_029073_0_0_1"/>
<organism evidence="2 3">
    <name type="scientific">Tetranychus urticae</name>
    <name type="common">Two-spotted spider mite</name>
    <dbReference type="NCBI Taxonomy" id="32264"/>
    <lineage>
        <taxon>Eukaryota</taxon>
        <taxon>Metazoa</taxon>
        <taxon>Ecdysozoa</taxon>
        <taxon>Arthropoda</taxon>
        <taxon>Chelicerata</taxon>
        <taxon>Arachnida</taxon>
        <taxon>Acari</taxon>
        <taxon>Acariformes</taxon>
        <taxon>Trombidiformes</taxon>
        <taxon>Prostigmata</taxon>
        <taxon>Eleutherengona</taxon>
        <taxon>Raphignathae</taxon>
        <taxon>Tetranychoidea</taxon>
        <taxon>Tetranychidae</taxon>
        <taxon>Tetranychus</taxon>
    </lineage>
</organism>
<keyword evidence="3" id="KW-1185">Reference proteome</keyword>
<protein>
    <recommendedName>
        <fullName evidence="1">F-box domain-containing protein</fullName>
    </recommendedName>
</protein>
<dbReference type="EnsemblMetazoa" id="tetur05g02100.1">
    <property type="protein sequence ID" value="tetur05g02100.1"/>
    <property type="gene ID" value="tetur05g02100"/>
</dbReference>
<feature type="domain" description="F-box" evidence="1">
    <location>
        <begin position="3"/>
        <end position="38"/>
    </location>
</feature>
<dbReference type="AlphaFoldDB" id="T1K4C4"/>
<dbReference type="InterPro" id="IPR001810">
    <property type="entry name" value="F-box_dom"/>
</dbReference>
<sequence>MLINELPDDCLLTIFDCIQDLTDLVNCFKVCEKWRNLVVVRTKKVKYFTGRPNNSPDSVGHQSDEPFDVTFFSKWFPNLRQIVDFCTCKGISIDVADKIIRDSKSLKGIIADKCSFWVCLDDLPRILMNANLEMLFTDYKFVATSVINENMKQLCLSTYSGYLPMEVAHTFPNLERLNITFCLAVRAGHYAYGPVMANLKIVELLVFSYRLYDWEEFRDSLAVMDLCPALQSAHINYLSAHAGINFNDSVKNANLQDLVIQFGQPIEWDDLRRLMSKYPNLKHLALRGTFLKDDHIKQLILLLPKLTLLDIRESPGVTQDAANFVQDYCKRYGRSIKFYFKKDDKQIEIDYPQSLNRPEQICRGFDFMEHCFFKSFNDLPHFLDPIDD</sequence>
<dbReference type="SUPFAM" id="SSF81383">
    <property type="entry name" value="F-box domain"/>
    <property type="match status" value="1"/>
</dbReference>
<accession>T1K4C4</accession>
<dbReference type="EMBL" id="CAEY01001566">
    <property type="status" value="NOT_ANNOTATED_CDS"/>
    <property type="molecule type" value="Genomic_DNA"/>
</dbReference>
<dbReference type="InterPro" id="IPR036047">
    <property type="entry name" value="F-box-like_dom_sf"/>
</dbReference>
<evidence type="ECO:0000259" key="1">
    <source>
        <dbReference type="Pfam" id="PF12937"/>
    </source>
</evidence>
<dbReference type="Gene3D" id="1.20.1280.50">
    <property type="match status" value="1"/>
</dbReference>
<dbReference type="Gene3D" id="3.80.10.10">
    <property type="entry name" value="Ribonuclease Inhibitor"/>
    <property type="match status" value="1"/>
</dbReference>